<dbReference type="AlphaFoldDB" id="A0A348HFS0"/>
<proteinExistence type="predicted"/>
<feature type="domain" description="CMP/dCMP-type deaminase" evidence="1">
    <location>
        <begin position="4"/>
        <end position="135"/>
    </location>
</feature>
<accession>A0A348HFS0</accession>
<dbReference type="InterPro" id="IPR002125">
    <property type="entry name" value="CMP_dCMP_dom"/>
</dbReference>
<name>A0A348HFS0_9GAMM</name>
<reference evidence="2 3" key="1">
    <citation type="submission" date="2018-09" db="EMBL/GenBank/DDBJ databases">
        <title>Zymobacter palmae IAM14233 (=T109) whole genome analysis.</title>
        <authorList>
            <person name="Yanase H."/>
        </authorList>
    </citation>
    <scope>NUCLEOTIDE SEQUENCE [LARGE SCALE GENOMIC DNA]</scope>
    <source>
        <strain evidence="2 3">IAM14233</strain>
    </source>
</reference>
<dbReference type="Pfam" id="PF00383">
    <property type="entry name" value="dCMP_cyt_deam_1"/>
    <property type="match status" value="1"/>
</dbReference>
<dbReference type="EMBL" id="AP018933">
    <property type="protein sequence ID" value="BBG30472.1"/>
    <property type="molecule type" value="Genomic_DNA"/>
</dbReference>
<evidence type="ECO:0000259" key="1">
    <source>
        <dbReference type="PROSITE" id="PS51747"/>
    </source>
</evidence>
<gene>
    <name evidence="2" type="ORF">ZBT109_1718</name>
</gene>
<dbReference type="SUPFAM" id="SSF53927">
    <property type="entry name" value="Cytidine deaminase-like"/>
    <property type="match status" value="1"/>
</dbReference>
<evidence type="ECO:0000313" key="2">
    <source>
        <dbReference type="EMBL" id="BBG30472.1"/>
    </source>
</evidence>
<sequence length="147" mass="16114">MTVMNKRYDPILALFRNSRALAPVSSASKGALLESHSGETFHGFHEAALSRASAPPPSPHKRHHHDHAAVNVLHKAGEHCQGATLYMTSPPCLECSQAILDAGVRRVVHPDHYGDQPDYESCEQGNLLLGLNGVEVELWTPDRYAMN</sequence>
<keyword evidence="3" id="KW-1185">Reference proteome</keyword>
<dbReference type="GO" id="GO:0003824">
    <property type="term" value="F:catalytic activity"/>
    <property type="evidence" value="ECO:0007669"/>
    <property type="project" value="InterPro"/>
</dbReference>
<dbReference type="PROSITE" id="PS51747">
    <property type="entry name" value="CYT_DCMP_DEAMINASES_2"/>
    <property type="match status" value="1"/>
</dbReference>
<dbReference type="KEGG" id="zpl:ZBT109_1718"/>
<organism evidence="2 3">
    <name type="scientific">Zymobacter palmae</name>
    <dbReference type="NCBI Taxonomy" id="33074"/>
    <lineage>
        <taxon>Bacteria</taxon>
        <taxon>Pseudomonadati</taxon>
        <taxon>Pseudomonadota</taxon>
        <taxon>Gammaproteobacteria</taxon>
        <taxon>Oceanospirillales</taxon>
        <taxon>Halomonadaceae</taxon>
        <taxon>Zymobacter group</taxon>
        <taxon>Zymobacter</taxon>
    </lineage>
</organism>
<dbReference type="InterPro" id="IPR016193">
    <property type="entry name" value="Cytidine_deaminase-like"/>
</dbReference>
<dbReference type="Gene3D" id="3.40.140.10">
    <property type="entry name" value="Cytidine Deaminase, domain 2"/>
    <property type="match status" value="1"/>
</dbReference>
<dbReference type="STRING" id="1123510.GCA_000620025_00908"/>
<protein>
    <submittedName>
        <fullName evidence="2">Deoxycytidylate deaminase</fullName>
    </submittedName>
</protein>
<evidence type="ECO:0000313" key="3">
    <source>
        <dbReference type="Proteomes" id="UP000267342"/>
    </source>
</evidence>
<dbReference type="OrthoDB" id="9802676at2"/>
<dbReference type="Proteomes" id="UP000267342">
    <property type="component" value="Chromosome"/>
</dbReference>